<sequence length="933" mass="101700">MDKIITLADRKRGECVNQDLKVRWVQPGRELRWPLNIFFNLPFWSHVTMRFMLFLLFIGITQITVVLGDSVAPITLVQSEIGSILTDSHGKTLYVFANDIPGSNTSACSGSGCTGVWPPYFADLSGISRLSDPLHSEDFSTFVRTDGKNQTTFHGWPLYSYSGDINPGDVTGQAYNNSWYVMGVSGMISTVPPVVTVPPTPIPPPTTVQTSVSTPVPTKPPGSEWYTLTFQNGGMSLQAESPGYSIIDGNQSVMDEKNNMSIHGKNAGIFLAGFGMVIIQNITFQTAGRSEVRIDPGSGYTITITNKSPYVVPTSKDGPVHGDPISIMIPSTGMRDDDGLNTRIHVNKGGMYAVNLSFQPRGPGGYHLNLTDANGSVLYDISDWETLPEGVRFDNESQTLFFKDGVLPNVSVTYSLNSILTISGISPSSAMNTNDLRFDLEGSRFQTGTRVYLIKDGEYTQSARDISVISPQTIQCTLPINKLSPGVWQVMVRNPDGSTAVLPGGLAITSPVSLPFFPDISISFPHASSMSLFDQIGHYLHNQTDFIVNATSKADFGITHITDFSSITFHYNPASTDTPPLSGWKFRSDLQGTGVYDDGGNRPGKDRVWMFKTGGEVVSSPVIVQNVVYIGSTDSFLYALDASDGHEFWKFQTDGAVYSSPAVVNNCIFFGSADNRLYCLDATNGKEKWRVQTGGIVSSSPTVIDNVVYVGSEDNNLYAFDALDGQEIWRHEIQGPTSPVIAHNMIYIGSIDGRIYALNATDGEEIWHMQTGDLIRSSPAIGYGLVYIGSFDNKVHAIDAITGIERWTFHTGNNIWSSPAVANGLVYIGSDDTWIYAIDAISGTRKWMFETGKEVRSSPVVAQGIVYVGGYDSYIYAINALTGGREKWMSPTGGSMRSSPAVVNGMLYVGNNDSNVYAFGNSRTLRVQIPKSR</sequence>
<keyword evidence="1" id="KW-0472">Membrane</keyword>
<dbReference type="InterPro" id="IPR015943">
    <property type="entry name" value="WD40/YVTN_repeat-like_dom_sf"/>
</dbReference>
<feature type="transmembrane region" description="Helical" evidence="1">
    <location>
        <begin position="51"/>
        <end position="68"/>
    </location>
</feature>
<name>A0A2V2N5X4_9EURY</name>
<dbReference type="Proteomes" id="UP000245657">
    <property type="component" value="Unassembled WGS sequence"/>
</dbReference>
<dbReference type="Pfam" id="PF13360">
    <property type="entry name" value="PQQ_2"/>
    <property type="match status" value="2"/>
</dbReference>
<evidence type="ECO:0000259" key="2">
    <source>
        <dbReference type="Pfam" id="PF13360"/>
    </source>
</evidence>
<dbReference type="GO" id="GO:0043041">
    <property type="term" value="P:amino acid activation for nonribosomal peptide biosynthetic process"/>
    <property type="evidence" value="ECO:0007669"/>
    <property type="project" value="TreeGrafter"/>
</dbReference>
<comment type="caution">
    <text evidence="3">The sequence shown here is derived from an EMBL/GenBank/DDBJ whole genome shotgun (WGS) entry which is preliminary data.</text>
</comment>
<dbReference type="PANTHER" id="PTHR44394:SF1">
    <property type="entry name" value="BETA-ALANINE-ACTIVATING ENZYME"/>
    <property type="match status" value="1"/>
</dbReference>
<gene>
    <name evidence="3" type="ORF">DK846_12295</name>
</gene>
<keyword evidence="1" id="KW-1133">Transmembrane helix</keyword>
<dbReference type="Gene3D" id="2.60.40.10">
    <property type="entry name" value="Immunoglobulins"/>
    <property type="match status" value="1"/>
</dbReference>
<evidence type="ECO:0000313" key="3">
    <source>
        <dbReference type="EMBL" id="PWR71627.1"/>
    </source>
</evidence>
<keyword evidence="1" id="KW-0812">Transmembrane</keyword>
<dbReference type="InterPro" id="IPR018391">
    <property type="entry name" value="PQQ_b-propeller_rpt"/>
</dbReference>
<dbReference type="EMBL" id="QGMY01000008">
    <property type="protein sequence ID" value="PWR71627.1"/>
    <property type="molecule type" value="Genomic_DNA"/>
</dbReference>
<dbReference type="AlphaFoldDB" id="A0A2V2N5X4"/>
<dbReference type="SMART" id="SM00564">
    <property type="entry name" value="PQQ"/>
    <property type="match status" value="8"/>
</dbReference>
<keyword evidence="4" id="KW-1185">Reference proteome</keyword>
<dbReference type="Gene3D" id="2.40.128.630">
    <property type="match status" value="1"/>
</dbReference>
<dbReference type="InterPro" id="IPR005297">
    <property type="entry name" value="Lipoprotein_repeat"/>
</dbReference>
<accession>A0A2V2N5X4</accession>
<evidence type="ECO:0000313" key="4">
    <source>
        <dbReference type="Proteomes" id="UP000245657"/>
    </source>
</evidence>
<dbReference type="InterPro" id="IPR011047">
    <property type="entry name" value="Quinoprotein_ADH-like_sf"/>
</dbReference>
<dbReference type="InterPro" id="IPR013783">
    <property type="entry name" value="Ig-like_fold"/>
</dbReference>
<organism evidence="3 4">
    <name type="scientific">Methanospirillum lacunae</name>
    <dbReference type="NCBI Taxonomy" id="668570"/>
    <lineage>
        <taxon>Archaea</taxon>
        <taxon>Methanobacteriati</taxon>
        <taxon>Methanobacteriota</taxon>
        <taxon>Stenosarchaea group</taxon>
        <taxon>Methanomicrobia</taxon>
        <taxon>Methanomicrobiales</taxon>
        <taxon>Methanospirillaceae</taxon>
        <taxon>Methanospirillum</taxon>
    </lineage>
</organism>
<protein>
    <recommendedName>
        <fullName evidence="2">Pyrrolo-quinoline quinone repeat domain-containing protein</fullName>
    </recommendedName>
</protein>
<dbReference type="PANTHER" id="PTHR44394">
    <property type="entry name" value="BETA-ALANINE-ACTIVATING ENZYME"/>
    <property type="match status" value="1"/>
</dbReference>
<evidence type="ECO:0000256" key="1">
    <source>
        <dbReference type="SAM" id="Phobius"/>
    </source>
</evidence>
<proteinExistence type="predicted"/>
<feature type="domain" description="Pyrrolo-quinoline quinone repeat" evidence="2">
    <location>
        <begin position="752"/>
        <end position="852"/>
    </location>
</feature>
<feature type="domain" description="Pyrrolo-quinoline quinone repeat" evidence="2">
    <location>
        <begin position="607"/>
        <end position="737"/>
    </location>
</feature>
<dbReference type="InterPro" id="IPR002372">
    <property type="entry name" value="PQQ_rpt_dom"/>
</dbReference>
<dbReference type="Pfam" id="PF03640">
    <property type="entry name" value="Lipoprotein_15"/>
    <property type="match status" value="2"/>
</dbReference>
<reference evidence="3 4" key="1">
    <citation type="submission" date="2018-05" db="EMBL/GenBank/DDBJ databases">
        <title>Draft genome of Methanospirillum lacunae Ki8-1.</title>
        <authorList>
            <person name="Dueholm M.S."/>
            <person name="Nielsen P.H."/>
            <person name="Bakmann L.F."/>
            <person name="Otzen D.E."/>
        </authorList>
    </citation>
    <scope>NUCLEOTIDE SEQUENCE [LARGE SCALE GENOMIC DNA]</scope>
    <source>
        <strain evidence="3 4">Ki8-1</strain>
    </source>
</reference>
<dbReference type="Gene3D" id="2.130.10.10">
    <property type="entry name" value="YVTN repeat-like/Quinoprotein amine dehydrogenase"/>
    <property type="match status" value="2"/>
</dbReference>
<dbReference type="SUPFAM" id="SSF50998">
    <property type="entry name" value="Quinoprotein alcohol dehydrogenase-like"/>
    <property type="match status" value="2"/>
</dbReference>
<dbReference type="InterPro" id="IPR052091">
    <property type="entry name" value="Beta-ala_Activ/Resist"/>
</dbReference>